<dbReference type="SUPFAM" id="SSF46689">
    <property type="entry name" value="Homeodomain-like"/>
    <property type="match status" value="1"/>
</dbReference>
<keyword evidence="3" id="KW-0804">Transcription</keyword>
<dbReference type="PANTHER" id="PTHR30055">
    <property type="entry name" value="HTH-TYPE TRANSCRIPTIONAL REGULATOR RUTR"/>
    <property type="match status" value="1"/>
</dbReference>
<dbReference type="Pfam" id="PF00440">
    <property type="entry name" value="TetR_N"/>
    <property type="match status" value="1"/>
</dbReference>
<evidence type="ECO:0000259" key="5">
    <source>
        <dbReference type="PROSITE" id="PS50977"/>
    </source>
</evidence>
<dbReference type="RefSeq" id="WP_344415108.1">
    <property type="nucleotide sequence ID" value="NZ_BAAANN010000005.1"/>
</dbReference>
<dbReference type="Proteomes" id="UP001501116">
    <property type="component" value="Unassembled WGS sequence"/>
</dbReference>
<evidence type="ECO:0000313" key="6">
    <source>
        <dbReference type="EMBL" id="GAA1948357.1"/>
    </source>
</evidence>
<evidence type="ECO:0000256" key="2">
    <source>
        <dbReference type="ARBA" id="ARBA00023125"/>
    </source>
</evidence>
<keyword evidence="7" id="KW-1185">Reference proteome</keyword>
<protein>
    <submittedName>
        <fullName evidence="6">TetR/AcrR family transcriptional regulator</fullName>
    </submittedName>
</protein>
<dbReference type="InterPro" id="IPR050109">
    <property type="entry name" value="HTH-type_TetR-like_transc_reg"/>
</dbReference>
<feature type="domain" description="HTH tetR-type" evidence="5">
    <location>
        <begin position="14"/>
        <end position="72"/>
    </location>
</feature>
<dbReference type="SUPFAM" id="SSF48498">
    <property type="entry name" value="Tetracyclin repressor-like, C-terminal domain"/>
    <property type="match status" value="1"/>
</dbReference>
<dbReference type="InterPro" id="IPR001647">
    <property type="entry name" value="HTH_TetR"/>
</dbReference>
<reference evidence="6 7" key="1">
    <citation type="journal article" date="2019" name="Int. J. Syst. Evol. Microbiol.">
        <title>The Global Catalogue of Microorganisms (GCM) 10K type strain sequencing project: providing services to taxonomists for standard genome sequencing and annotation.</title>
        <authorList>
            <consortium name="The Broad Institute Genomics Platform"/>
            <consortium name="The Broad Institute Genome Sequencing Center for Infectious Disease"/>
            <person name="Wu L."/>
            <person name="Ma J."/>
        </authorList>
    </citation>
    <scope>NUCLEOTIDE SEQUENCE [LARGE SCALE GENOMIC DNA]</scope>
    <source>
        <strain evidence="6 7">JCM 14545</strain>
    </source>
</reference>
<proteinExistence type="predicted"/>
<dbReference type="Gene3D" id="1.10.357.10">
    <property type="entry name" value="Tetracycline Repressor, domain 2"/>
    <property type="match status" value="1"/>
</dbReference>
<name>A0ABN2QCM5_9PSEU</name>
<feature type="DNA-binding region" description="H-T-H motif" evidence="4">
    <location>
        <begin position="35"/>
        <end position="54"/>
    </location>
</feature>
<dbReference type="InterPro" id="IPR036271">
    <property type="entry name" value="Tet_transcr_reg_TetR-rel_C_sf"/>
</dbReference>
<dbReference type="InterPro" id="IPR049445">
    <property type="entry name" value="TetR_SbtR-like_C"/>
</dbReference>
<comment type="caution">
    <text evidence="6">The sequence shown here is derived from an EMBL/GenBank/DDBJ whole genome shotgun (WGS) entry which is preliminary data.</text>
</comment>
<dbReference type="PROSITE" id="PS50977">
    <property type="entry name" value="HTH_TETR_2"/>
    <property type="match status" value="1"/>
</dbReference>
<organism evidence="6 7">
    <name type="scientific">Amycolatopsis minnesotensis</name>
    <dbReference type="NCBI Taxonomy" id="337894"/>
    <lineage>
        <taxon>Bacteria</taxon>
        <taxon>Bacillati</taxon>
        <taxon>Actinomycetota</taxon>
        <taxon>Actinomycetes</taxon>
        <taxon>Pseudonocardiales</taxon>
        <taxon>Pseudonocardiaceae</taxon>
        <taxon>Amycolatopsis</taxon>
    </lineage>
</organism>
<accession>A0ABN2QCM5</accession>
<dbReference type="PANTHER" id="PTHR30055:SF234">
    <property type="entry name" value="HTH-TYPE TRANSCRIPTIONAL REGULATOR BETI"/>
    <property type="match status" value="1"/>
</dbReference>
<evidence type="ECO:0000256" key="3">
    <source>
        <dbReference type="ARBA" id="ARBA00023163"/>
    </source>
</evidence>
<evidence type="ECO:0000313" key="7">
    <source>
        <dbReference type="Proteomes" id="UP001501116"/>
    </source>
</evidence>
<evidence type="ECO:0000256" key="4">
    <source>
        <dbReference type="PROSITE-ProRule" id="PRU00335"/>
    </source>
</evidence>
<dbReference type="Pfam" id="PF21597">
    <property type="entry name" value="TetR_C_43"/>
    <property type="match status" value="1"/>
</dbReference>
<keyword evidence="2 4" id="KW-0238">DNA-binding</keyword>
<dbReference type="InterPro" id="IPR009057">
    <property type="entry name" value="Homeodomain-like_sf"/>
</dbReference>
<keyword evidence="1" id="KW-0805">Transcription regulation</keyword>
<sequence>MTTGSVNPRRADTRRNHERILTAAADSLAETGEVSFNAVAKTAEVGVGTVYRHFPTPEALILAVYDREVRHLVEVVPHLLERYAPDRAFLVWTTDHLAHYMMTKRGLANALRVATVAQGKLPADAYESMVGAVATLLAANVEAGTVRAGLAPETVLRALGGLLYLDPTGDWRSETEKLADLLWHGMCAGGREAR</sequence>
<gene>
    <name evidence="6" type="ORF">GCM10009754_15880</name>
</gene>
<dbReference type="EMBL" id="BAAANN010000005">
    <property type="protein sequence ID" value="GAA1948357.1"/>
    <property type="molecule type" value="Genomic_DNA"/>
</dbReference>
<evidence type="ECO:0000256" key="1">
    <source>
        <dbReference type="ARBA" id="ARBA00023015"/>
    </source>
</evidence>